<dbReference type="SUPFAM" id="SSF54913">
    <property type="entry name" value="GlnB-like"/>
    <property type="match status" value="1"/>
</dbReference>
<dbReference type="PATRIC" id="fig|1304284.3.peg.1685"/>
<dbReference type="Gene3D" id="3.30.70.120">
    <property type="match status" value="1"/>
</dbReference>
<dbReference type="Proteomes" id="UP000013378">
    <property type="component" value="Unassembled WGS sequence"/>
</dbReference>
<dbReference type="InterPro" id="IPR015867">
    <property type="entry name" value="N-reg_PII/ATP_PRibTrfase_C"/>
</dbReference>
<evidence type="ECO:0000313" key="2">
    <source>
        <dbReference type="Proteomes" id="UP000013378"/>
    </source>
</evidence>
<dbReference type="PROSITE" id="PS50890">
    <property type="entry name" value="PUA"/>
    <property type="match status" value="1"/>
</dbReference>
<dbReference type="RefSeq" id="WP_006314170.1">
    <property type="nucleotide sequence ID" value="NZ_ARZA01000196.1"/>
</dbReference>
<organism evidence="1 2">
    <name type="scientific">Caldisalinibacter kiritimatiensis</name>
    <dbReference type="NCBI Taxonomy" id="1304284"/>
    <lineage>
        <taxon>Bacteria</taxon>
        <taxon>Bacillati</taxon>
        <taxon>Bacillota</taxon>
        <taxon>Tissierellia</taxon>
        <taxon>Tissierellales</taxon>
        <taxon>Thermohalobacteraceae</taxon>
        <taxon>Caldisalinibacter</taxon>
    </lineage>
</organism>
<proteinExistence type="predicted"/>
<dbReference type="OrthoDB" id="9810781at2"/>
<dbReference type="STRING" id="1304284.L21TH_1716"/>
<dbReference type="InterPro" id="IPR011322">
    <property type="entry name" value="N-reg_PII-like_a/b"/>
</dbReference>
<comment type="caution">
    <text evidence="1">The sequence shown here is derived from an EMBL/GenBank/DDBJ whole genome shotgun (WGS) entry which is preliminary data.</text>
</comment>
<dbReference type="eggNOG" id="COG0347">
    <property type="taxonomic scope" value="Bacteria"/>
</dbReference>
<dbReference type="EMBL" id="ARZA01000196">
    <property type="protein sequence ID" value="EOD00242.1"/>
    <property type="molecule type" value="Genomic_DNA"/>
</dbReference>
<accession>R1AUA0</accession>
<evidence type="ECO:0000313" key="1">
    <source>
        <dbReference type="EMBL" id="EOD00242.1"/>
    </source>
</evidence>
<protein>
    <recommendedName>
        <fullName evidence="3">Nitrogen regulatory protein P-II</fullName>
    </recommendedName>
</protein>
<evidence type="ECO:0008006" key="3">
    <source>
        <dbReference type="Google" id="ProtNLM"/>
    </source>
</evidence>
<sequence>MYALFLILNDIYKLDDIKEIFYEAGVGATTFDSRGMGKVLLEHNVDVPIVAGLRRLIEGDKPYNKTIISVIREEDKLKKVIDRINEELDYFNEPGVGFMFVLPVLECYGSKVDNKKNS</sequence>
<gene>
    <name evidence="1" type="ORF">L21TH_1716</name>
</gene>
<dbReference type="AlphaFoldDB" id="R1AUA0"/>
<reference evidence="1 2" key="1">
    <citation type="journal article" date="2015" name="Geomicrobiol. J.">
        <title>Caldisalinibacter kiritimatiensis gen. nov., sp. nov., a moderately thermohalophilic thiosulfate-reducing bacterium from a hypersaline microbial mat.</title>
        <authorList>
            <person name="Ben Hania W."/>
            <person name="Joseph M."/>
            <person name="Fiebig A."/>
            <person name="Bunk B."/>
            <person name="Klenk H.-P."/>
            <person name="Fardeau M.-L."/>
            <person name="Spring S."/>
        </authorList>
    </citation>
    <scope>NUCLEOTIDE SEQUENCE [LARGE SCALE GENOMIC DNA]</scope>
    <source>
        <strain evidence="1 2">L21-TH-D2</strain>
    </source>
</reference>
<keyword evidence="2" id="KW-1185">Reference proteome</keyword>
<name>R1AUA0_9FIRM</name>